<protein>
    <recommendedName>
        <fullName evidence="3">MacB-like periplasmic core domain-containing protein</fullName>
    </recommendedName>
</protein>
<reference evidence="4" key="1">
    <citation type="submission" date="2021-03" db="EMBL/GenBank/DDBJ databases">
        <title>Comparative genomics and phylogenomic investigation of the class Geoglossomycetes provide insights into ecological specialization and systematics.</title>
        <authorList>
            <person name="Melie T."/>
            <person name="Pirro S."/>
            <person name="Miller A.N."/>
            <person name="Quandt A."/>
        </authorList>
    </citation>
    <scope>NUCLEOTIDE SEQUENCE</scope>
    <source>
        <strain evidence="4">GBOQ0MN5Z8</strain>
    </source>
</reference>
<proteinExistence type="predicted"/>
<feature type="chain" id="PRO_5040258363" description="MacB-like periplasmic core domain-containing protein" evidence="2">
    <location>
        <begin position="20"/>
        <end position="484"/>
    </location>
</feature>
<keyword evidence="1" id="KW-1133">Transmembrane helix</keyword>
<evidence type="ECO:0000313" key="5">
    <source>
        <dbReference type="Proteomes" id="UP000698800"/>
    </source>
</evidence>
<accession>A0A9P8I4Y3</accession>
<keyword evidence="2" id="KW-0732">Signal</keyword>
<comment type="caution">
    <text evidence="4">The sequence shown here is derived from an EMBL/GenBank/DDBJ whole genome shotgun (WGS) entry which is preliminary data.</text>
</comment>
<feature type="transmembrane region" description="Helical" evidence="1">
    <location>
        <begin position="403"/>
        <end position="421"/>
    </location>
</feature>
<evidence type="ECO:0000313" key="4">
    <source>
        <dbReference type="EMBL" id="KAH0533631.1"/>
    </source>
</evidence>
<evidence type="ECO:0000256" key="1">
    <source>
        <dbReference type="SAM" id="Phobius"/>
    </source>
</evidence>
<dbReference type="AlphaFoldDB" id="A0A9P8I4Y3"/>
<feature type="domain" description="MacB-like periplasmic core" evidence="3">
    <location>
        <begin position="228"/>
        <end position="363"/>
    </location>
</feature>
<evidence type="ECO:0000259" key="3">
    <source>
        <dbReference type="Pfam" id="PF12704"/>
    </source>
</evidence>
<dbReference type="Pfam" id="PF12704">
    <property type="entry name" value="MacB_PCD"/>
    <property type="match status" value="1"/>
</dbReference>
<dbReference type="EMBL" id="JAGHQL010000405">
    <property type="protein sequence ID" value="KAH0533631.1"/>
    <property type="molecule type" value="Genomic_DNA"/>
</dbReference>
<dbReference type="InterPro" id="IPR025857">
    <property type="entry name" value="MacB_PCD"/>
</dbReference>
<keyword evidence="1" id="KW-0812">Transmembrane</keyword>
<dbReference type="Proteomes" id="UP000698800">
    <property type="component" value="Unassembled WGS sequence"/>
</dbReference>
<gene>
    <name evidence="4" type="ORF">FGG08_007622</name>
</gene>
<feature type="non-terminal residue" evidence="4">
    <location>
        <position position="484"/>
    </location>
</feature>
<keyword evidence="1" id="KW-0472">Membrane</keyword>
<sequence length="484" mass="53734">HIISMKAILFVFLLFVLQTDNLLKSDEQLLFGFTTEKGKRVVLATGKGGAYIVYRFGTSDKVELEYPKSTVQSWEKMTYSGYFRGSATEGMDMNYVSFKNGKTMYILYQVYQGDETKIGIKIKNTDTGAIIADIRGVKSTQKGDLSTLRGDDRIKQSDEYVSFERSYEDFHVNSKNIYRIYLNLHKDSEFVGTDCETHAPFGPTVKDRMPEVINYLRLAKNDGQTLISVGTSKFLEENVYLADSSLASVLTVHFLEGDPHTSLIKPMHVVLTESRAIKYFGKTRELLGKSMIIDGANFTVSGIVEDLPVNSHLKMSMFLSHSSLAAFSYSNYDETAWVGNNEYTYLLMKPGTDLAAFNRKIADLSSSLKEILNNGVYQAEPMKDVHLYSNKGYEPDVNGSAKLVWIMLTIGIFILVIATGNESRSRSGNTKSDGLVAYSTHDAVFYGVARTESPCRDVIAGDVVDCISISAGSYGSAAAARLFS</sequence>
<evidence type="ECO:0000256" key="2">
    <source>
        <dbReference type="SAM" id="SignalP"/>
    </source>
</evidence>
<name>A0A9P8I4Y3_9PEZI</name>
<feature type="signal peptide" evidence="2">
    <location>
        <begin position="1"/>
        <end position="19"/>
    </location>
</feature>
<keyword evidence="5" id="KW-1185">Reference proteome</keyword>
<dbReference type="OrthoDB" id="10683160at2759"/>
<organism evidence="4 5">
    <name type="scientific">Glutinoglossum americanum</name>
    <dbReference type="NCBI Taxonomy" id="1670608"/>
    <lineage>
        <taxon>Eukaryota</taxon>
        <taxon>Fungi</taxon>
        <taxon>Dikarya</taxon>
        <taxon>Ascomycota</taxon>
        <taxon>Pezizomycotina</taxon>
        <taxon>Geoglossomycetes</taxon>
        <taxon>Geoglossales</taxon>
        <taxon>Geoglossaceae</taxon>
        <taxon>Glutinoglossum</taxon>
    </lineage>
</organism>